<evidence type="ECO:0000313" key="3">
    <source>
        <dbReference type="Proteomes" id="UP000383932"/>
    </source>
</evidence>
<reference evidence="2 3" key="1">
    <citation type="journal article" date="2019" name="Fungal Biol. Biotechnol.">
        <title>Draft genome sequence of fastidious pathogen Ceratobasidium theobromae, which causes vascular-streak dieback in Theobroma cacao.</title>
        <authorList>
            <person name="Ali S.S."/>
            <person name="Asman A."/>
            <person name="Shao J."/>
            <person name="Firmansyah A.P."/>
            <person name="Susilo A.W."/>
            <person name="Rosmana A."/>
            <person name="McMahon P."/>
            <person name="Junaid M."/>
            <person name="Guest D."/>
            <person name="Kheng T.Y."/>
            <person name="Meinhardt L.W."/>
            <person name="Bailey B.A."/>
        </authorList>
    </citation>
    <scope>NUCLEOTIDE SEQUENCE [LARGE SCALE GENOMIC DNA]</scope>
    <source>
        <strain evidence="2 3">CT2</strain>
    </source>
</reference>
<accession>A0A5N5QH57</accession>
<gene>
    <name evidence="2" type="ORF">CTheo_5567</name>
</gene>
<dbReference type="EMBL" id="SSOP01000130">
    <property type="protein sequence ID" value="KAB5591004.1"/>
    <property type="molecule type" value="Genomic_DNA"/>
</dbReference>
<evidence type="ECO:0000256" key="1">
    <source>
        <dbReference type="SAM" id="MobiDB-lite"/>
    </source>
</evidence>
<keyword evidence="3" id="KW-1185">Reference proteome</keyword>
<sequence length="277" mass="30686">MIVKLSGRTELSVWEFMAWNLPNEFKSPLPPTATNGPRPPRPPRPDDGMIEVDLGGPLSRGLPTPPGAYDIEPFRPLPPLPARRDPFTFSSVSSLLNTTPRDLEIDASRPVASGGRYQLYDTPVPIPIERPPVQRPFERISGYINDGNAKQSVIRPFSMYYAPTPVYDKFARGTMMRGPLNGPAISPTAPLFSPQRNIQRRDGKWGLADELGAIERPPLGEERTLPAKYFSPRARAQVQAQIQEPVAAHTAIVRRPTQPRIAPGSLPNPNINRPNRV</sequence>
<dbReference type="Proteomes" id="UP000383932">
    <property type="component" value="Unassembled WGS sequence"/>
</dbReference>
<feature type="region of interest" description="Disordered" evidence="1">
    <location>
        <begin position="251"/>
        <end position="277"/>
    </location>
</feature>
<organism evidence="2 3">
    <name type="scientific">Ceratobasidium theobromae</name>
    <dbReference type="NCBI Taxonomy" id="1582974"/>
    <lineage>
        <taxon>Eukaryota</taxon>
        <taxon>Fungi</taxon>
        <taxon>Dikarya</taxon>
        <taxon>Basidiomycota</taxon>
        <taxon>Agaricomycotina</taxon>
        <taxon>Agaricomycetes</taxon>
        <taxon>Cantharellales</taxon>
        <taxon>Ceratobasidiaceae</taxon>
        <taxon>Ceratobasidium</taxon>
    </lineage>
</organism>
<name>A0A5N5QH57_9AGAM</name>
<dbReference type="OrthoDB" id="3199043at2759"/>
<comment type="caution">
    <text evidence="2">The sequence shown here is derived from an EMBL/GenBank/DDBJ whole genome shotgun (WGS) entry which is preliminary data.</text>
</comment>
<evidence type="ECO:0000313" key="2">
    <source>
        <dbReference type="EMBL" id="KAB5591004.1"/>
    </source>
</evidence>
<feature type="compositionally biased region" description="Polar residues" evidence="1">
    <location>
        <begin position="267"/>
        <end position="277"/>
    </location>
</feature>
<protein>
    <submittedName>
        <fullName evidence="2">Uncharacterized protein</fullName>
    </submittedName>
</protein>
<proteinExistence type="predicted"/>
<dbReference type="AlphaFoldDB" id="A0A5N5QH57"/>
<feature type="region of interest" description="Disordered" evidence="1">
    <location>
        <begin position="25"/>
        <end position="50"/>
    </location>
</feature>